<sequence length="360" mass="39019">MSTVLTVLPPREQYTDTHAGAISLLVSRLAQPGDIICGTGTRDAGTQGASLPGGVFHRLRLTRWPFPRMFRYGLACLEAIRQYQPSLVEVHNRPDLAQFLSRFAPVRLIFHNDPRGMKGARTPARRADLARRVLVCAVSRWLAERFTEGSQDIRVEIQPNCLDLMQLPAPRERRPSVLFAGRVVSDKGADAFVRAWGAVRGHFPGWDAVIMGADRFGADSPETPFLSELRPQAAAQGVRMTGYQPHEAVLDAMTSSSIVVVPSRWPEPFGMTALEAMGCGAAVIASPVGALPDVVGDAAVLAVPDEPGALEDALSCLMADAELRVGLGQKARRRAAQFGMEAARARLLDLRRAAVDARGR</sequence>
<reference evidence="4 5" key="1">
    <citation type="submission" date="2011-10" db="EMBL/GenBank/DDBJ databases">
        <title>Genome sequence of Gluconobacter morbifer G707, isolated from Drosophila gut.</title>
        <authorList>
            <person name="Lee W.-J."/>
            <person name="Kim E.-K."/>
        </authorList>
    </citation>
    <scope>NUCLEOTIDE SEQUENCE [LARGE SCALE GENOMIC DNA]</scope>
    <source>
        <strain evidence="4 5">G707</strain>
    </source>
</reference>
<accession>G6XFP5</accession>
<dbReference type="CDD" id="cd03801">
    <property type="entry name" value="GT4_PimA-like"/>
    <property type="match status" value="1"/>
</dbReference>
<protein>
    <submittedName>
        <fullName evidence="4">Putative hexosyltransferase</fullName>
    </submittedName>
</protein>
<feature type="domain" description="Glycosyl transferase family 1" evidence="3">
    <location>
        <begin position="171"/>
        <end position="334"/>
    </location>
</feature>
<keyword evidence="5" id="KW-1185">Reference proteome</keyword>
<evidence type="ECO:0000313" key="5">
    <source>
        <dbReference type="Proteomes" id="UP000004949"/>
    </source>
</evidence>
<comment type="caution">
    <text evidence="4">The sequence shown here is derived from an EMBL/GenBank/DDBJ whole genome shotgun (WGS) entry which is preliminary data.</text>
</comment>
<dbReference type="RefSeq" id="WP_008850460.1">
    <property type="nucleotide sequence ID" value="NZ_AGQV01000001.1"/>
</dbReference>
<dbReference type="EMBL" id="AGQV01000001">
    <property type="protein sequence ID" value="EHH69003.1"/>
    <property type="molecule type" value="Genomic_DNA"/>
</dbReference>
<dbReference type="PANTHER" id="PTHR12526">
    <property type="entry name" value="GLYCOSYLTRANSFERASE"/>
    <property type="match status" value="1"/>
</dbReference>
<dbReference type="SUPFAM" id="SSF53756">
    <property type="entry name" value="UDP-Glycosyltransferase/glycogen phosphorylase"/>
    <property type="match status" value="1"/>
</dbReference>
<dbReference type="AlphaFoldDB" id="G6XFP5"/>
<evidence type="ECO:0000313" key="4">
    <source>
        <dbReference type="EMBL" id="EHH69003.1"/>
    </source>
</evidence>
<dbReference type="PATRIC" id="fig|1088869.3.peg.312"/>
<proteinExistence type="predicted"/>
<dbReference type="STRING" id="1088869.GMO_03100"/>
<dbReference type="Gene3D" id="3.40.50.2000">
    <property type="entry name" value="Glycogen Phosphorylase B"/>
    <property type="match status" value="2"/>
</dbReference>
<evidence type="ECO:0000256" key="1">
    <source>
        <dbReference type="ARBA" id="ARBA00022676"/>
    </source>
</evidence>
<dbReference type="Pfam" id="PF00534">
    <property type="entry name" value="Glycos_transf_1"/>
    <property type="match status" value="1"/>
</dbReference>
<dbReference type="InterPro" id="IPR001296">
    <property type="entry name" value="Glyco_trans_1"/>
</dbReference>
<organism evidence="4 5">
    <name type="scientific">Gluconobacter morbifer G707</name>
    <dbReference type="NCBI Taxonomy" id="1088869"/>
    <lineage>
        <taxon>Bacteria</taxon>
        <taxon>Pseudomonadati</taxon>
        <taxon>Pseudomonadota</taxon>
        <taxon>Alphaproteobacteria</taxon>
        <taxon>Acetobacterales</taxon>
        <taxon>Acetobacteraceae</taxon>
        <taxon>Gluconobacter</taxon>
    </lineage>
</organism>
<dbReference type="PANTHER" id="PTHR12526:SF510">
    <property type="entry name" value="D-INOSITOL 3-PHOSPHATE GLYCOSYLTRANSFERASE"/>
    <property type="match status" value="1"/>
</dbReference>
<name>G6XFP5_9PROT</name>
<evidence type="ECO:0000259" key="3">
    <source>
        <dbReference type="Pfam" id="PF00534"/>
    </source>
</evidence>
<evidence type="ECO:0000256" key="2">
    <source>
        <dbReference type="ARBA" id="ARBA00022679"/>
    </source>
</evidence>
<dbReference type="Proteomes" id="UP000004949">
    <property type="component" value="Unassembled WGS sequence"/>
</dbReference>
<dbReference type="eggNOG" id="COG0438">
    <property type="taxonomic scope" value="Bacteria"/>
</dbReference>
<dbReference type="GO" id="GO:0016757">
    <property type="term" value="F:glycosyltransferase activity"/>
    <property type="evidence" value="ECO:0007669"/>
    <property type="project" value="UniProtKB-KW"/>
</dbReference>
<dbReference type="OrthoDB" id="9807414at2"/>
<gene>
    <name evidence="4" type="ORF">GMO_03100</name>
</gene>
<keyword evidence="1" id="KW-0328">Glycosyltransferase</keyword>
<keyword evidence="2 4" id="KW-0808">Transferase</keyword>